<organism evidence="1 2">
    <name type="scientific">Sparassis crispa</name>
    <dbReference type="NCBI Taxonomy" id="139825"/>
    <lineage>
        <taxon>Eukaryota</taxon>
        <taxon>Fungi</taxon>
        <taxon>Dikarya</taxon>
        <taxon>Basidiomycota</taxon>
        <taxon>Agaricomycotina</taxon>
        <taxon>Agaricomycetes</taxon>
        <taxon>Polyporales</taxon>
        <taxon>Sparassidaceae</taxon>
        <taxon>Sparassis</taxon>
    </lineage>
</organism>
<dbReference type="Proteomes" id="UP000287166">
    <property type="component" value="Unassembled WGS sequence"/>
</dbReference>
<evidence type="ECO:0000313" key="2">
    <source>
        <dbReference type="Proteomes" id="UP000287166"/>
    </source>
</evidence>
<proteinExistence type="predicted"/>
<name>A0A401GF15_9APHY</name>
<dbReference type="PANTHER" id="PTHR12303:SF13">
    <property type="match status" value="1"/>
</dbReference>
<accession>A0A401GF15</accession>
<dbReference type="GeneID" id="38777701"/>
<sequence length="141" mass="16148">MRSSYERLRWAHKQIGYELGYTKKLEQLEHAVLINAKITEAIAKLGRNDYREPLRGSYLSSGDTYGDVGRVGESLKHFVRDWSEEGKQERTTIFDPILDLLKEVDAELRPTKRVLVPGSGLGRLAWEISQLGVDRLFNNSE</sequence>
<dbReference type="AlphaFoldDB" id="A0A401GF15"/>
<dbReference type="Pfam" id="PF07942">
    <property type="entry name" value="CARME"/>
    <property type="match status" value="1"/>
</dbReference>
<dbReference type="GO" id="GO:0008757">
    <property type="term" value="F:S-adenosylmethionine-dependent methyltransferase activity"/>
    <property type="evidence" value="ECO:0007669"/>
    <property type="project" value="InterPro"/>
</dbReference>
<comment type="caution">
    <text evidence="1">The sequence shown here is derived from an EMBL/GenBank/DDBJ whole genome shotgun (WGS) entry which is preliminary data.</text>
</comment>
<evidence type="ECO:0000313" key="1">
    <source>
        <dbReference type="EMBL" id="GBE80784.1"/>
    </source>
</evidence>
<dbReference type="EMBL" id="BFAD01000003">
    <property type="protein sequence ID" value="GBE80784.1"/>
    <property type="molecule type" value="Genomic_DNA"/>
</dbReference>
<dbReference type="STRING" id="139825.A0A401GF15"/>
<keyword evidence="2" id="KW-1185">Reference proteome</keyword>
<dbReference type="PANTHER" id="PTHR12303">
    <property type="entry name" value="CARNOSINE N-METHYLTRANSFERASE"/>
    <property type="match status" value="1"/>
</dbReference>
<dbReference type="InParanoid" id="A0A401GF15"/>
<reference evidence="1 2" key="1">
    <citation type="journal article" date="2018" name="Sci. Rep.">
        <title>Genome sequence of the cauliflower mushroom Sparassis crispa (Hanabiratake) and its association with beneficial usage.</title>
        <authorList>
            <person name="Kiyama R."/>
            <person name="Furutani Y."/>
            <person name="Kawaguchi K."/>
            <person name="Nakanishi T."/>
        </authorList>
    </citation>
    <scope>NUCLEOTIDE SEQUENCE [LARGE SCALE GENOMIC DNA]</scope>
</reference>
<gene>
    <name evidence="1" type="ORF">SCP_0305030</name>
</gene>
<dbReference type="InterPro" id="IPR012901">
    <property type="entry name" value="CARME"/>
</dbReference>
<protein>
    <submittedName>
        <fullName evidence="1">Uncharacterized protein</fullName>
    </submittedName>
</protein>
<dbReference type="OrthoDB" id="978at2759"/>
<dbReference type="RefSeq" id="XP_027611697.1">
    <property type="nucleotide sequence ID" value="XM_027755896.1"/>
</dbReference>